<evidence type="ECO:0000313" key="4">
    <source>
        <dbReference type="EMBL" id="UOF93376.1"/>
    </source>
</evidence>
<evidence type="ECO:0000256" key="1">
    <source>
        <dbReference type="SAM" id="MobiDB-lite"/>
    </source>
</evidence>
<dbReference type="EMBL" id="ON012583">
    <property type="protein sequence ID" value="UOF93371.1"/>
    <property type="molecule type" value="Genomic_RNA"/>
</dbReference>
<reference evidence="3" key="1">
    <citation type="submission" date="2022-03" db="EMBL/GenBank/DDBJ databases">
        <title>Plant Virus Collection isolate.</title>
        <authorList>
            <person name="Knierim D."/>
            <person name="Margaria P."/>
            <person name="Menzel W."/>
            <person name="Winter S."/>
        </authorList>
    </citation>
    <scope>NUCLEOTIDE SEQUENCE</scope>
    <source>
        <strain evidence="3">DSMZ PV-1287</strain>
        <strain evidence="4">DSMZ PV-1303</strain>
    </source>
</reference>
<dbReference type="GO" id="GO:0005198">
    <property type="term" value="F:structural molecule activity"/>
    <property type="evidence" value="ECO:0007669"/>
    <property type="project" value="InterPro"/>
</dbReference>
<dbReference type="PRINTS" id="PR00232">
    <property type="entry name" value="POTXCARLCOAT"/>
</dbReference>
<evidence type="ECO:0000313" key="3">
    <source>
        <dbReference type="EMBL" id="UOF93371.1"/>
    </source>
</evidence>
<feature type="domain" description="Potexviruses and carlaviruses coat protein" evidence="2">
    <location>
        <begin position="74"/>
        <end position="204"/>
    </location>
</feature>
<dbReference type="InterPro" id="IPR000052">
    <property type="entry name" value="Pltvir_coat"/>
</dbReference>
<feature type="compositionally biased region" description="Polar residues" evidence="1">
    <location>
        <begin position="1"/>
        <end position="34"/>
    </location>
</feature>
<feature type="region of interest" description="Disordered" evidence="1">
    <location>
        <begin position="1"/>
        <end position="45"/>
    </location>
</feature>
<gene>
    <name evidence="3" type="primary">ORF5</name>
</gene>
<dbReference type="EMBL" id="ON012584">
    <property type="protein sequence ID" value="UOF93376.1"/>
    <property type="molecule type" value="Genomic_RNA"/>
</dbReference>
<name>A0A8T9JBZ7_9VIRU</name>
<evidence type="ECO:0000259" key="2">
    <source>
        <dbReference type="Pfam" id="PF00286"/>
    </source>
</evidence>
<proteinExistence type="predicted"/>
<accession>A0A8T9JBZ7</accession>
<protein>
    <submittedName>
        <fullName evidence="3">Capsid protein</fullName>
    </submittedName>
</protein>
<feature type="compositionally biased region" description="Polar residues" evidence="1">
    <location>
        <begin position="227"/>
        <end position="244"/>
    </location>
</feature>
<dbReference type="Pfam" id="PF00286">
    <property type="entry name" value="Flexi_CP"/>
    <property type="match status" value="1"/>
</dbReference>
<organism evidence="3">
    <name type="scientific">Sutera flower mottle virus</name>
    <dbReference type="NCBI Taxonomy" id="2931829"/>
    <lineage>
        <taxon>Viruses</taxon>
        <taxon>Riboviria</taxon>
    </lineage>
</organism>
<feature type="region of interest" description="Disordered" evidence="1">
    <location>
        <begin position="227"/>
        <end position="253"/>
    </location>
</feature>
<sequence length="253" mass="26714">MAAESQSQVTPPTSKETAPLLSNSSRPPTQQGLSLDSPRNHSLNTKMSLSKAPTAEALKAMKFETTSTLVPTAAELDSISKELTDLKVGADQQLGHALALVNFCFDSGSSKATVITGASPTATVPLSQIAGIVKKHTTLRKFCRYFAKVIWNVRVSAAMPPAGYARANIKTEHQWAGFDFFDGLLNAAALNPQGGLTRDPSPAEITANETARSLSLFESNASGDNLASTSTHLTRGKISSSAPQIQYLPGPSD</sequence>
<dbReference type="GO" id="GO:0019028">
    <property type="term" value="C:viral capsid"/>
    <property type="evidence" value="ECO:0007669"/>
    <property type="project" value="InterPro"/>
</dbReference>